<dbReference type="InterPro" id="IPR018950">
    <property type="entry name" value="DiS-bond_isomerase_DsbC/G_N"/>
</dbReference>
<protein>
    <recommendedName>
        <fullName evidence="7">Thiol:disulfide interchange protein</fullName>
    </recommendedName>
</protein>
<dbReference type="Gene3D" id="3.10.450.70">
    <property type="entry name" value="Disulphide bond isomerase, DsbC/G, N-terminal"/>
    <property type="match status" value="1"/>
</dbReference>
<evidence type="ECO:0000259" key="8">
    <source>
        <dbReference type="Pfam" id="PF10411"/>
    </source>
</evidence>
<evidence type="ECO:0000313" key="10">
    <source>
        <dbReference type="EMBL" id="CAE6804207.1"/>
    </source>
</evidence>
<reference evidence="10 11" key="1">
    <citation type="submission" date="2021-02" db="EMBL/GenBank/DDBJ databases">
        <authorList>
            <person name="Vanwijnsberghe S."/>
        </authorList>
    </citation>
    <scope>NUCLEOTIDE SEQUENCE [LARGE SCALE GENOMIC DNA]</scope>
    <source>
        <strain evidence="10 11">LMG 31837</strain>
    </source>
</reference>
<dbReference type="InterPro" id="IPR009094">
    <property type="entry name" value="DiS-bond_isomerase_DsbC/G_N_sf"/>
</dbReference>
<keyword evidence="5" id="KW-1015">Disulfide bond</keyword>
<evidence type="ECO:0000256" key="2">
    <source>
        <dbReference type="ARBA" id="ARBA00009813"/>
    </source>
</evidence>
<feature type="domain" description="Disulphide bond isomerase DsbC/G N-terminal" evidence="8">
    <location>
        <begin position="51"/>
        <end position="118"/>
    </location>
</feature>
<dbReference type="InterPro" id="IPR012336">
    <property type="entry name" value="Thioredoxin-like_fold"/>
</dbReference>
<keyword evidence="6 7" id="KW-0676">Redox-active center</keyword>
<comment type="similarity">
    <text evidence="2 7">Belongs to the thioredoxin family. DsbC subfamily.</text>
</comment>
<dbReference type="SUPFAM" id="SSF54423">
    <property type="entry name" value="DsbC/DsbG N-terminal domain-like"/>
    <property type="match status" value="1"/>
</dbReference>
<dbReference type="SUPFAM" id="SSF52833">
    <property type="entry name" value="Thioredoxin-like"/>
    <property type="match status" value="1"/>
</dbReference>
<evidence type="ECO:0000256" key="7">
    <source>
        <dbReference type="RuleBase" id="RU364038"/>
    </source>
</evidence>
<accession>A0ABM8SE65</accession>
<evidence type="ECO:0000256" key="4">
    <source>
        <dbReference type="ARBA" id="ARBA00022764"/>
    </source>
</evidence>
<comment type="caution">
    <text evidence="10">The sequence shown here is derived from an EMBL/GenBank/DDBJ whole genome shotgun (WGS) entry which is preliminary data.</text>
</comment>
<dbReference type="Proteomes" id="UP000672526">
    <property type="component" value="Unassembled WGS sequence"/>
</dbReference>
<keyword evidence="11" id="KW-1185">Reference proteome</keyword>
<dbReference type="CDD" id="cd03020">
    <property type="entry name" value="DsbA_DsbC_DsbG"/>
    <property type="match status" value="1"/>
</dbReference>
<dbReference type="PANTHER" id="PTHR35272">
    <property type="entry name" value="THIOL:DISULFIDE INTERCHANGE PROTEIN DSBC-RELATED"/>
    <property type="match status" value="1"/>
</dbReference>
<evidence type="ECO:0000256" key="6">
    <source>
        <dbReference type="ARBA" id="ARBA00023284"/>
    </source>
</evidence>
<evidence type="ECO:0000256" key="5">
    <source>
        <dbReference type="ARBA" id="ARBA00023157"/>
    </source>
</evidence>
<dbReference type="InterPro" id="IPR051470">
    <property type="entry name" value="Thiol:disulfide_interchange"/>
</dbReference>
<name>A0ABM8SE65_9BURK</name>
<evidence type="ECO:0000313" key="11">
    <source>
        <dbReference type="Proteomes" id="UP000672526"/>
    </source>
</evidence>
<dbReference type="Pfam" id="PF13098">
    <property type="entry name" value="Thioredoxin_2"/>
    <property type="match status" value="1"/>
</dbReference>
<evidence type="ECO:0000256" key="3">
    <source>
        <dbReference type="ARBA" id="ARBA00022729"/>
    </source>
</evidence>
<gene>
    <name evidence="10" type="primary">dsbC</name>
    <name evidence="10" type="ORF">R69888_05359</name>
</gene>
<dbReference type="Gene3D" id="3.40.30.10">
    <property type="entry name" value="Glutaredoxin"/>
    <property type="match status" value="1"/>
</dbReference>
<evidence type="ECO:0000256" key="1">
    <source>
        <dbReference type="ARBA" id="ARBA00004418"/>
    </source>
</evidence>
<keyword evidence="4 7" id="KW-0574">Periplasm</keyword>
<dbReference type="InterPro" id="IPR017937">
    <property type="entry name" value="Thioredoxin_CS"/>
</dbReference>
<dbReference type="PROSITE" id="PS00194">
    <property type="entry name" value="THIOREDOXIN_1"/>
    <property type="match status" value="1"/>
</dbReference>
<dbReference type="PANTHER" id="PTHR35272:SF3">
    <property type="entry name" value="THIOL:DISULFIDE INTERCHANGE PROTEIN DSBC"/>
    <property type="match status" value="1"/>
</dbReference>
<dbReference type="EMBL" id="CAJNBK010000020">
    <property type="protein sequence ID" value="CAE6804207.1"/>
    <property type="molecule type" value="Genomic_DNA"/>
</dbReference>
<sequence>MNGRTPFWSDQQRPQNAQRAIELQEFSMKKSFRIAAAALAIVAVTIGCSAQADQATDKLKATLQTRLTDVTIKSVTKSPIAGLYEVNLGTQIIYSDANGDYLMLGDMVDAKTRKNLTEARLSETNRIDFASLPFANAVKVVKGNGARKIAVFSDPNCPYCKQLETTLKSIDNVTVYTFLYPVLSPDSTAKSKSIWCSTDRAKAWESWMQDHQAPTAAGTCDTAAIDKNLALGHAMNVDGTPTVFLADGRRLPGAVPADRLDKEMSAVR</sequence>
<feature type="domain" description="Thioredoxin-like fold" evidence="9">
    <location>
        <begin position="141"/>
        <end position="263"/>
    </location>
</feature>
<organism evidence="10 11">
    <name type="scientific">Paraburkholderia haematera</name>
    <dbReference type="NCBI Taxonomy" id="2793077"/>
    <lineage>
        <taxon>Bacteria</taxon>
        <taxon>Pseudomonadati</taxon>
        <taxon>Pseudomonadota</taxon>
        <taxon>Betaproteobacteria</taxon>
        <taxon>Burkholderiales</taxon>
        <taxon>Burkholderiaceae</taxon>
        <taxon>Paraburkholderia</taxon>
    </lineage>
</organism>
<comment type="function">
    <text evidence="7">Required for disulfide bond formation in some periplasmic proteins. Acts by transferring its disulfide bond to other proteins and is reduced in the process.</text>
</comment>
<dbReference type="InterPro" id="IPR036249">
    <property type="entry name" value="Thioredoxin-like_sf"/>
</dbReference>
<comment type="subcellular location">
    <subcellularLocation>
        <location evidence="1 7">Periplasm</location>
    </subcellularLocation>
</comment>
<dbReference type="InterPro" id="IPR033954">
    <property type="entry name" value="DiS-bond_Isoase_DsbC/G"/>
</dbReference>
<evidence type="ECO:0000259" key="9">
    <source>
        <dbReference type="Pfam" id="PF13098"/>
    </source>
</evidence>
<dbReference type="Pfam" id="PF10411">
    <property type="entry name" value="DsbC_N"/>
    <property type="match status" value="1"/>
</dbReference>
<keyword evidence="3 7" id="KW-0732">Signal</keyword>
<proteinExistence type="inferred from homology"/>